<dbReference type="Pfam" id="PF10604">
    <property type="entry name" value="Polyketide_cyc2"/>
    <property type="match status" value="1"/>
</dbReference>
<evidence type="ECO:0000313" key="2">
    <source>
        <dbReference type="Proteomes" id="UP000018291"/>
    </source>
</evidence>
<dbReference type="InterPro" id="IPR023393">
    <property type="entry name" value="START-like_dom_sf"/>
</dbReference>
<proteinExistence type="predicted"/>
<sequence length="149" mass="16730">MSRIELTVDVKADVASTWGVLADVGHHDRWMEDAVSIRFEGSRRSGEGTIFFAATRVGPFRTTDRMVVTEWVDEQRMAVRHEGAVTGTGVFSLEPRDGGGTTVRWSEQLEFPWWFGGPPAQVLARPFLMWVWRRNLSNLARLVDAGPAV</sequence>
<protein>
    <recommendedName>
        <fullName evidence="3">Polyketide cyclase/dehydrase</fullName>
    </recommendedName>
</protein>
<evidence type="ECO:0008006" key="3">
    <source>
        <dbReference type="Google" id="ProtNLM"/>
    </source>
</evidence>
<dbReference type="HOGENOM" id="CLU_123373_0_0_11"/>
<dbReference type="RefSeq" id="WP_012222670.1">
    <property type="nucleotide sequence ID" value="NZ_HG422565.1"/>
</dbReference>
<dbReference type="Gene3D" id="3.30.530.20">
    <property type="match status" value="1"/>
</dbReference>
<accession>R4YVG6</accession>
<comment type="caution">
    <text evidence="1">The sequence shown here is derived from an EMBL/GenBank/DDBJ whole genome shotgun (WGS) entry which is preliminary data.</text>
</comment>
<dbReference type="CDD" id="cd07812">
    <property type="entry name" value="SRPBCC"/>
    <property type="match status" value="1"/>
</dbReference>
<keyword evidence="2" id="KW-1185">Reference proteome</keyword>
<dbReference type="AlphaFoldDB" id="R4YVG6"/>
<reference evidence="1 2" key="1">
    <citation type="journal article" date="2013" name="ISME J.">
        <title>Metabolic model for the filamentous 'Candidatus Microthrix parvicella' based on genomic and metagenomic analyses.</title>
        <authorList>
            <person name="Jon McIlroy S."/>
            <person name="Kristiansen R."/>
            <person name="Albertsen M."/>
            <person name="Michael Karst S."/>
            <person name="Rossetti S."/>
            <person name="Lund Nielsen J."/>
            <person name="Tandoi V."/>
            <person name="James Seviour R."/>
            <person name="Nielsen P.H."/>
        </authorList>
    </citation>
    <scope>NUCLEOTIDE SEQUENCE [LARGE SCALE GENOMIC DNA]</scope>
    <source>
        <strain evidence="1 2">RN1</strain>
    </source>
</reference>
<gene>
    <name evidence="1" type="ORF">BN381_10070</name>
</gene>
<dbReference type="STRING" id="1229780.BN381_10070"/>
<dbReference type="EMBL" id="CANL01000001">
    <property type="protein sequence ID" value="CCM61839.1"/>
    <property type="molecule type" value="Genomic_DNA"/>
</dbReference>
<dbReference type="InterPro" id="IPR019587">
    <property type="entry name" value="Polyketide_cyclase/dehydratase"/>
</dbReference>
<organism evidence="1 2">
    <name type="scientific">Candidatus Neomicrothrix parvicella RN1</name>
    <dbReference type="NCBI Taxonomy" id="1229780"/>
    <lineage>
        <taxon>Bacteria</taxon>
        <taxon>Bacillati</taxon>
        <taxon>Actinomycetota</taxon>
        <taxon>Acidimicrobiia</taxon>
        <taxon>Acidimicrobiales</taxon>
        <taxon>Microthrixaceae</taxon>
        <taxon>Candidatus Neomicrothrix</taxon>
    </lineage>
</organism>
<evidence type="ECO:0000313" key="1">
    <source>
        <dbReference type="EMBL" id="CCM61839.1"/>
    </source>
</evidence>
<name>R4YVG6_9ACTN</name>
<dbReference type="Proteomes" id="UP000018291">
    <property type="component" value="Unassembled WGS sequence"/>
</dbReference>
<dbReference type="SUPFAM" id="SSF55961">
    <property type="entry name" value="Bet v1-like"/>
    <property type="match status" value="1"/>
</dbReference>